<name>A0ABU0GCW0_9HYPH</name>
<reference evidence="2 3" key="1">
    <citation type="submission" date="2023-07" db="EMBL/GenBank/DDBJ databases">
        <title>Genomic Encyclopedia of Type Strains, Phase IV (KMG-IV): sequencing the most valuable type-strain genomes for metagenomic binning, comparative biology and taxonomic classification.</title>
        <authorList>
            <person name="Goeker M."/>
        </authorList>
    </citation>
    <scope>NUCLEOTIDE SEQUENCE [LARGE SCALE GENOMIC DNA]</scope>
    <source>
        <strain evidence="2 3">DSM 1111</strain>
    </source>
</reference>
<dbReference type="Proteomes" id="UP001238496">
    <property type="component" value="Unassembled WGS sequence"/>
</dbReference>
<feature type="signal peptide" evidence="1">
    <location>
        <begin position="1"/>
        <end position="24"/>
    </location>
</feature>
<proteinExistence type="predicted"/>
<evidence type="ECO:0008006" key="4">
    <source>
        <dbReference type="Google" id="ProtNLM"/>
    </source>
</evidence>
<protein>
    <recommendedName>
        <fullName evidence="4">DUF945 family protein</fullName>
    </recommendedName>
</protein>
<accession>A0ABU0GCW0</accession>
<keyword evidence="3" id="KW-1185">Reference proteome</keyword>
<keyword evidence="1" id="KW-0732">Signal</keyword>
<gene>
    <name evidence="2" type="ORF">J2045_004229</name>
</gene>
<evidence type="ECO:0000313" key="2">
    <source>
        <dbReference type="EMBL" id="MDQ0423177.1"/>
    </source>
</evidence>
<comment type="caution">
    <text evidence="2">The sequence shown here is derived from an EMBL/GenBank/DDBJ whole genome shotgun (WGS) entry which is preliminary data.</text>
</comment>
<evidence type="ECO:0000313" key="3">
    <source>
        <dbReference type="Proteomes" id="UP001238496"/>
    </source>
</evidence>
<dbReference type="RefSeq" id="WP_307376691.1">
    <property type="nucleotide sequence ID" value="NZ_JAUSUW010000017.1"/>
</dbReference>
<dbReference type="EMBL" id="JAUSUW010000017">
    <property type="protein sequence ID" value="MDQ0423177.1"/>
    <property type="molecule type" value="Genomic_DNA"/>
</dbReference>
<organism evidence="2 3">
    <name type="scientific">Peteryoungia aggregata LMG 23059</name>
    <dbReference type="NCBI Taxonomy" id="1368425"/>
    <lineage>
        <taxon>Bacteria</taxon>
        <taxon>Pseudomonadati</taxon>
        <taxon>Pseudomonadota</taxon>
        <taxon>Alphaproteobacteria</taxon>
        <taxon>Hyphomicrobiales</taxon>
        <taxon>Rhizobiaceae</taxon>
        <taxon>Peteryoungia</taxon>
    </lineage>
</organism>
<evidence type="ECO:0000256" key="1">
    <source>
        <dbReference type="SAM" id="SignalP"/>
    </source>
</evidence>
<sequence length="482" mass="53382">MNQRLKRIGLAACLILPLAGWADAAAEETVPAEALKKAFDALLPLGGELARFVTVKQTWRGYEYEVRVDPPLLFRELAHTGLTVSGLDPFILNFTRQPAGTWGFEQYGSYDIKAQLGSGPSAPRLIYRAATTATEAQLSDDLRTQPQLKSTISDLEVSLWTERSFRSRTVGTLYLDQTMKDVTPEHADLEINTTELRVRDGDRLGEISARKMTTKVVATDARYRAVQDLFAEWLSLVQGKQEAAAIADQLRPGLQALMPIAAELKQTGSIEDAIWAVDGWEMGVDNLGYSLEASNLATEPTIHTEVNVSGIDTRGRLTPSMAKLVPERAKLSFTIDGLNFQKPWEYIVDGANFGARQWLNENQRQLAINYLVPKRTVDVTVDELELETALYQVTATGTMSVDRNGARPSFALRITTADLDPLVKYLQENTKRFPQFGQYAFFALMAQGFAGRTADGAMSWDVVLDADGRLTINGRDFAPPRL</sequence>
<feature type="chain" id="PRO_5046784740" description="DUF945 family protein" evidence="1">
    <location>
        <begin position="25"/>
        <end position="482"/>
    </location>
</feature>